<dbReference type="Gene3D" id="3.30.70.270">
    <property type="match status" value="1"/>
</dbReference>
<sequence length="588" mass="67278">MQRHKVGDKTLEILEVLKQVKINIPLLDMIKQVPVYAKFLNDLCTVKRMIKLSKKAVLIEQVSAIIENKAMVKYKDPGFSTISVQIGDSFVERALLDLGASVNLLPYSIYKQLGLGELKATTIKLSLADRSIKVPRGVVENVLVQVEKFYYPVDFVVLDTEPLKTCVNYVPIILGRPFLATTNALIKCRNGLMQLSFGNMTVEMNVFNLCKQPMNHDDVEDKEACLIETLVQKHIEKLIEENIDEFFSTIVKEECVEVATKWKEKCTIQSLNSVENDEESKNEKVKIRKPELKPQPHGLKYVYLEENEEKPVVISATLTEEQEIKLLNMLKENKRAIGWSISDLKGINPLICTHHIYLEENAKSVRQPQRKLNPLMQDVVRNEVLKLLDVVKNDEGELIPTRLTTDQVLERVASHDYYCFLDGYSGYFQIAIALEDREKTTFTCPFGTYAYRHIPFGFYNASATFQRCMLSIFSDMVERIMEVFMDDLTVYGKTFDDCLLNLKKVLKMCIEKDLVLNWEKCHFMATSGVVLGHIISREGIQVDPAKIELISKLPLPNTVKEDAKFIWTKACQEDFERLKSLLTTAPIV</sequence>
<evidence type="ECO:0000313" key="2">
    <source>
        <dbReference type="EMBL" id="RVW85026.1"/>
    </source>
</evidence>
<dbReference type="CDD" id="cd00303">
    <property type="entry name" value="retropepsin_like"/>
    <property type="match status" value="1"/>
</dbReference>
<dbReference type="EMBL" id="QGNW01000208">
    <property type="protein sequence ID" value="RVW85026.1"/>
    <property type="molecule type" value="Genomic_DNA"/>
</dbReference>
<proteinExistence type="predicted"/>
<dbReference type="CDD" id="cd01647">
    <property type="entry name" value="RT_LTR"/>
    <property type="match status" value="1"/>
</dbReference>
<dbReference type="SUPFAM" id="SSF56672">
    <property type="entry name" value="DNA/RNA polymerases"/>
    <property type="match status" value="1"/>
</dbReference>
<comment type="caution">
    <text evidence="2">The sequence shown here is derived from an EMBL/GenBank/DDBJ whole genome shotgun (WGS) entry which is preliminary data.</text>
</comment>
<dbReference type="InterPro" id="IPR000477">
    <property type="entry name" value="RT_dom"/>
</dbReference>
<accession>A0A438HKQ7</accession>
<dbReference type="Pfam" id="PF00078">
    <property type="entry name" value="RVT_1"/>
    <property type="match status" value="1"/>
</dbReference>
<dbReference type="InterPro" id="IPR021109">
    <property type="entry name" value="Peptidase_aspartic_dom_sf"/>
</dbReference>
<dbReference type="InterPro" id="IPR043502">
    <property type="entry name" value="DNA/RNA_pol_sf"/>
</dbReference>
<dbReference type="AlphaFoldDB" id="A0A438HKQ7"/>
<protein>
    <submittedName>
        <fullName evidence="2">Retrovirus-related Pol polyprotein from transposon 17.6</fullName>
    </submittedName>
</protein>
<dbReference type="PANTHER" id="PTHR33067:SF32">
    <property type="entry name" value="ASPARTIC PEPTIDASE DDI1-TYPE DOMAIN-CONTAINING PROTEIN"/>
    <property type="match status" value="1"/>
</dbReference>
<dbReference type="InterPro" id="IPR043128">
    <property type="entry name" value="Rev_trsase/Diguanyl_cyclase"/>
</dbReference>
<dbReference type="Proteomes" id="UP000288805">
    <property type="component" value="Unassembled WGS sequence"/>
</dbReference>
<dbReference type="PANTHER" id="PTHR33067">
    <property type="entry name" value="RNA-DIRECTED DNA POLYMERASE-RELATED"/>
    <property type="match status" value="1"/>
</dbReference>
<reference evidence="2 3" key="1">
    <citation type="journal article" date="2018" name="PLoS Genet.">
        <title>Population sequencing reveals clonal diversity and ancestral inbreeding in the grapevine cultivar Chardonnay.</title>
        <authorList>
            <person name="Roach M.J."/>
            <person name="Johnson D.L."/>
            <person name="Bohlmann J."/>
            <person name="van Vuuren H.J."/>
            <person name="Jones S.J."/>
            <person name="Pretorius I.S."/>
            <person name="Schmidt S.A."/>
            <person name="Borneman A.R."/>
        </authorList>
    </citation>
    <scope>NUCLEOTIDE SEQUENCE [LARGE SCALE GENOMIC DNA]</scope>
    <source>
        <strain evidence="3">cv. Chardonnay</strain>
        <tissue evidence="2">Leaf</tissue>
    </source>
</reference>
<dbReference type="Pfam" id="PF13650">
    <property type="entry name" value="Asp_protease_2"/>
    <property type="match status" value="1"/>
</dbReference>
<dbReference type="Gene3D" id="2.40.70.10">
    <property type="entry name" value="Acid Proteases"/>
    <property type="match status" value="1"/>
</dbReference>
<organism evidence="2 3">
    <name type="scientific">Vitis vinifera</name>
    <name type="common">Grape</name>
    <dbReference type="NCBI Taxonomy" id="29760"/>
    <lineage>
        <taxon>Eukaryota</taxon>
        <taxon>Viridiplantae</taxon>
        <taxon>Streptophyta</taxon>
        <taxon>Embryophyta</taxon>
        <taxon>Tracheophyta</taxon>
        <taxon>Spermatophyta</taxon>
        <taxon>Magnoliopsida</taxon>
        <taxon>eudicotyledons</taxon>
        <taxon>Gunneridae</taxon>
        <taxon>Pentapetalae</taxon>
        <taxon>rosids</taxon>
        <taxon>Vitales</taxon>
        <taxon>Vitaceae</taxon>
        <taxon>Viteae</taxon>
        <taxon>Vitis</taxon>
    </lineage>
</organism>
<feature type="domain" description="Reverse transcriptase" evidence="1">
    <location>
        <begin position="394"/>
        <end position="535"/>
    </location>
</feature>
<gene>
    <name evidence="2" type="primary">pol_2339</name>
    <name evidence="2" type="ORF">CK203_037598</name>
</gene>
<dbReference type="SUPFAM" id="SSF50630">
    <property type="entry name" value="Acid proteases"/>
    <property type="match status" value="1"/>
</dbReference>
<name>A0A438HKQ7_VITVI</name>
<dbReference type="Gene3D" id="3.10.10.10">
    <property type="entry name" value="HIV Type 1 Reverse Transcriptase, subunit A, domain 1"/>
    <property type="match status" value="1"/>
</dbReference>
<evidence type="ECO:0000313" key="3">
    <source>
        <dbReference type="Proteomes" id="UP000288805"/>
    </source>
</evidence>
<evidence type="ECO:0000259" key="1">
    <source>
        <dbReference type="Pfam" id="PF00078"/>
    </source>
</evidence>